<feature type="domain" description="SIS" evidence="1">
    <location>
        <begin position="32"/>
        <end position="191"/>
    </location>
</feature>
<dbReference type="PANTHER" id="PTHR30390">
    <property type="entry name" value="SEDOHEPTULOSE 7-PHOSPHATE ISOMERASE / DNAA INITIATOR-ASSOCIATING FACTOR FOR REPLICATION INITIATION"/>
    <property type="match status" value="1"/>
</dbReference>
<dbReference type="InParanoid" id="B4CZP7"/>
<dbReference type="EMBL" id="ABVL01000005">
    <property type="protein sequence ID" value="EDY20211.1"/>
    <property type="molecule type" value="Genomic_DNA"/>
</dbReference>
<evidence type="ECO:0000313" key="2">
    <source>
        <dbReference type="EMBL" id="EDY20211.1"/>
    </source>
</evidence>
<dbReference type="GO" id="GO:1901135">
    <property type="term" value="P:carbohydrate derivative metabolic process"/>
    <property type="evidence" value="ECO:0007669"/>
    <property type="project" value="InterPro"/>
</dbReference>
<gene>
    <name evidence="2" type="ORF">CfE428DRAFT_2135</name>
</gene>
<keyword evidence="3" id="KW-1185">Reference proteome</keyword>
<dbReference type="eggNOG" id="COG0279">
    <property type="taxonomic scope" value="Bacteria"/>
</dbReference>
<dbReference type="InterPro" id="IPR001347">
    <property type="entry name" value="SIS_dom"/>
</dbReference>
<dbReference type="PROSITE" id="PS51464">
    <property type="entry name" value="SIS"/>
    <property type="match status" value="1"/>
</dbReference>
<name>B4CZP7_9BACT</name>
<dbReference type="GO" id="GO:0097367">
    <property type="term" value="F:carbohydrate derivative binding"/>
    <property type="evidence" value="ECO:0007669"/>
    <property type="project" value="InterPro"/>
</dbReference>
<dbReference type="PANTHER" id="PTHR30390:SF6">
    <property type="entry name" value="DNAA INITIATOR-ASSOCIATING PROTEIN DIAA"/>
    <property type="match status" value="1"/>
</dbReference>
<accession>B4CZP7</accession>
<evidence type="ECO:0000259" key="1">
    <source>
        <dbReference type="PROSITE" id="PS51464"/>
    </source>
</evidence>
<dbReference type="InterPro" id="IPR046348">
    <property type="entry name" value="SIS_dom_sf"/>
</dbReference>
<dbReference type="FunCoup" id="B4CZP7">
    <property type="interactions" value="58"/>
</dbReference>
<dbReference type="Proteomes" id="UP000005824">
    <property type="component" value="Unassembled WGS sequence"/>
</dbReference>
<reference evidence="2 3" key="1">
    <citation type="journal article" date="2011" name="J. Bacteriol.">
        <title>Genome sequence of Chthoniobacter flavus Ellin428, an aerobic heterotrophic soil bacterium.</title>
        <authorList>
            <person name="Kant R."/>
            <person name="van Passel M.W."/>
            <person name="Palva A."/>
            <person name="Lucas S."/>
            <person name="Lapidus A."/>
            <person name="Glavina Del Rio T."/>
            <person name="Dalin E."/>
            <person name="Tice H."/>
            <person name="Bruce D."/>
            <person name="Goodwin L."/>
            <person name="Pitluck S."/>
            <person name="Larimer F.W."/>
            <person name="Land M.L."/>
            <person name="Hauser L."/>
            <person name="Sangwan P."/>
            <person name="de Vos W.M."/>
            <person name="Janssen P.H."/>
            <person name="Smidt H."/>
        </authorList>
    </citation>
    <scope>NUCLEOTIDE SEQUENCE [LARGE SCALE GENOMIC DNA]</scope>
    <source>
        <strain evidence="2 3">Ellin428</strain>
    </source>
</reference>
<organism evidence="2 3">
    <name type="scientific">Chthoniobacter flavus Ellin428</name>
    <dbReference type="NCBI Taxonomy" id="497964"/>
    <lineage>
        <taxon>Bacteria</taxon>
        <taxon>Pseudomonadati</taxon>
        <taxon>Verrucomicrobiota</taxon>
        <taxon>Spartobacteria</taxon>
        <taxon>Chthoniobacterales</taxon>
        <taxon>Chthoniobacteraceae</taxon>
        <taxon>Chthoniobacter</taxon>
    </lineage>
</organism>
<dbReference type="Pfam" id="PF13580">
    <property type="entry name" value="SIS_2"/>
    <property type="match status" value="1"/>
</dbReference>
<dbReference type="InterPro" id="IPR050099">
    <property type="entry name" value="SIS_GmhA/DiaA_subfam"/>
</dbReference>
<protein>
    <submittedName>
        <fullName evidence="2">Phosphoheptose isomerase</fullName>
    </submittedName>
</protein>
<dbReference type="CDD" id="cd05006">
    <property type="entry name" value="SIS_GmhA"/>
    <property type="match status" value="1"/>
</dbReference>
<dbReference type="Gene3D" id="3.40.50.10490">
    <property type="entry name" value="Glucose-6-phosphate isomerase like protein, domain 1"/>
    <property type="match status" value="1"/>
</dbReference>
<evidence type="ECO:0000313" key="3">
    <source>
        <dbReference type="Proteomes" id="UP000005824"/>
    </source>
</evidence>
<dbReference type="GO" id="GO:0016853">
    <property type="term" value="F:isomerase activity"/>
    <property type="evidence" value="ECO:0007669"/>
    <property type="project" value="UniProtKB-KW"/>
</dbReference>
<dbReference type="AlphaFoldDB" id="B4CZP7"/>
<dbReference type="STRING" id="497964.CfE428DRAFT_2135"/>
<proteinExistence type="predicted"/>
<keyword evidence="2" id="KW-0413">Isomerase</keyword>
<dbReference type="SUPFAM" id="SSF53697">
    <property type="entry name" value="SIS domain"/>
    <property type="match status" value="1"/>
</dbReference>
<sequence length="193" mass="20666">MSIFEKAIHDATATIESLRPLQSVHEQAAEVVGRCLLSGHKLLVCGNGGSAADAADFATEFACRFVSDRRPYPALNLAACGSLLTAIGNDYGYDEVFARQVRAFGQRDDVFVAISTSGNSKSIISAIAAANIAGLHTIALLGRDGGRARGLAQMELIVPTDITARIQEAHKFLLHTLCEIVEARFILPKQEAR</sequence>
<comment type="caution">
    <text evidence="2">The sequence shown here is derived from an EMBL/GenBank/DDBJ whole genome shotgun (WGS) entry which is preliminary data.</text>
</comment>
<dbReference type="InterPro" id="IPR035461">
    <property type="entry name" value="GmhA/DiaA"/>
</dbReference>
<dbReference type="RefSeq" id="WP_006979460.1">
    <property type="nucleotide sequence ID" value="NZ_ABVL01000005.1"/>
</dbReference>